<dbReference type="GO" id="GO:0008270">
    <property type="term" value="F:zinc ion binding"/>
    <property type="evidence" value="ECO:0007669"/>
    <property type="project" value="InterPro"/>
</dbReference>
<dbReference type="PANTHER" id="PTHR11022">
    <property type="entry name" value="PEPTIDOGLYCAN RECOGNITION PROTEIN"/>
    <property type="match status" value="1"/>
</dbReference>
<comment type="caution">
    <text evidence="4">The sequence shown here is derived from an EMBL/GenBank/DDBJ whole genome shotgun (WGS) entry which is preliminary data.</text>
</comment>
<dbReference type="InterPro" id="IPR006619">
    <property type="entry name" value="PGRP_domain_met/bac"/>
</dbReference>
<evidence type="ECO:0000256" key="2">
    <source>
        <dbReference type="SAM" id="Phobius"/>
    </source>
</evidence>
<protein>
    <recommendedName>
        <fullName evidence="3">Peptidoglycan recognition protein family domain-containing protein</fullName>
    </recommendedName>
</protein>
<gene>
    <name evidence="4" type="ORF">C0081_07170</name>
</gene>
<evidence type="ECO:0000256" key="1">
    <source>
        <dbReference type="ARBA" id="ARBA00007553"/>
    </source>
</evidence>
<keyword evidence="2" id="KW-0812">Transmembrane</keyword>
<dbReference type="OrthoDB" id="8754850at2"/>
<reference evidence="4 5" key="1">
    <citation type="submission" date="2018-01" db="EMBL/GenBank/DDBJ databases">
        <title>The draft genome sequence of Cohaesibacter sp. H1304.</title>
        <authorList>
            <person name="Wang N.-N."/>
            <person name="Du Z.-J."/>
        </authorList>
    </citation>
    <scope>NUCLEOTIDE SEQUENCE [LARGE SCALE GENOMIC DNA]</scope>
    <source>
        <strain evidence="4 5">H1304</strain>
    </source>
</reference>
<dbReference type="EMBL" id="PKUQ01000013">
    <property type="protein sequence ID" value="PLW77899.1"/>
    <property type="molecule type" value="Genomic_DNA"/>
</dbReference>
<keyword evidence="5" id="KW-1185">Reference proteome</keyword>
<feature type="domain" description="Peptidoglycan recognition protein family" evidence="3">
    <location>
        <begin position="1"/>
        <end position="119"/>
    </location>
</feature>
<name>A0A2N5XTT1_9HYPH</name>
<dbReference type="CDD" id="cd06583">
    <property type="entry name" value="PGRP"/>
    <property type="match status" value="1"/>
</dbReference>
<dbReference type="PANTHER" id="PTHR11022:SF41">
    <property type="entry name" value="PEPTIDOGLYCAN-RECOGNITION PROTEIN LC-RELATED"/>
    <property type="match status" value="1"/>
</dbReference>
<dbReference type="SMART" id="SM00701">
    <property type="entry name" value="PGRP"/>
    <property type="match status" value="1"/>
</dbReference>
<accession>A0A2N5XTT1</accession>
<dbReference type="InterPro" id="IPR002502">
    <property type="entry name" value="Amidase_domain"/>
</dbReference>
<feature type="transmembrane region" description="Helical" evidence="2">
    <location>
        <begin position="187"/>
        <end position="208"/>
    </location>
</feature>
<dbReference type="Gene3D" id="3.40.80.10">
    <property type="entry name" value="Peptidoglycan recognition protein-like"/>
    <property type="match status" value="1"/>
</dbReference>
<dbReference type="InterPro" id="IPR036505">
    <property type="entry name" value="Amidase/PGRP_sf"/>
</dbReference>
<sequence>MRKIYELIWHCTATPEGREVSVAEIDSWHKQRGWNGIGYHKVIHLDGSVSSGRPLWKMGAHVRGHNRGTIGYVYVGGLDSHKRPKDTRTEAQKRTMIRLSQEAVRDHGVRKISGHRDYAAKACPCFDASGEYRWITNGFPKNDPVKLTSSRTMKGSTTALVGGAGLSLNDGIDLFYEIQNGFDQIQIGSIIGTAVGLAIICGAAYALYARWDDAGRPTPTEIFT</sequence>
<evidence type="ECO:0000313" key="5">
    <source>
        <dbReference type="Proteomes" id="UP000234881"/>
    </source>
</evidence>
<dbReference type="Pfam" id="PF01510">
    <property type="entry name" value="Amidase_2"/>
    <property type="match status" value="1"/>
</dbReference>
<dbReference type="InterPro" id="IPR015510">
    <property type="entry name" value="PGRP"/>
</dbReference>
<proteinExistence type="inferred from homology"/>
<organism evidence="4 5">
    <name type="scientific">Cohaesibacter celericrescens</name>
    <dbReference type="NCBI Taxonomy" id="2067669"/>
    <lineage>
        <taxon>Bacteria</taxon>
        <taxon>Pseudomonadati</taxon>
        <taxon>Pseudomonadota</taxon>
        <taxon>Alphaproteobacteria</taxon>
        <taxon>Hyphomicrobiales</taxon>
        <taxon>Cohaesibacteraceae</taxon>
    </lineage>
</organism>
<keyword evidence="2" id="KW-1133">Transmembrane helix</keyword>
<dbReference type="AlphaFoldDB" id="A0A2N5XTT1"/>
<dbReference type="GO" id="GO:0008745">
    <property type="term" value="F:N-acetylmuramoyl-L-alanine amidase activity"/>
    <property type="evidence" value="ECO:0007669"/>
    <property type="project" value="InterPro"/>
</dbReference>
<dbReference type="SUPFAM" id="SSF55846">
    <property type="entry name" value="N-acetylmuramoyl-L-alanine amidase-like"/>
    <property type="match status" value="1"/>
</dbReference>
<dbReference type="Proteomes" id="UP000234881">
    <property type="component" value="Unassembled WGS sequence"/>
</dbReference>
<evidence type="ECO:0000313" key="4">
    <source>
        <dbReference type="EMBL" id="PLW77899.1"/>
    </source>
</evidence>
<dbReference type="RefSeq" id="WP_101533140.1">
    <property type="nucleotide sequence ID" value="NZ_PKUQ01000013.1"/>
</dbReference>
<keyword evidence="2" id="KW-0472">Membrane</keyword>
<evidence type="ECO:0000259" key="3">
    <source>
        <dbReference type="SMART" id="SM00701"/>
    </source>
</evidence>
<comment type="similarity">
    <text evidence="1">Belongs to the N-acetylmuramoyl-L-alanine amidase 2 family.</text>
</comment>
<dbReference type="GO" id="GO:0009253">
    <property type="term" value="P:peptidoglycan catabolic process"/>
    <property type="evidence" value="ECO:0007669"/>
    <property type="project" value="InterPro"/>
</dbReference>